<gene>
    <name evidence="2" type="ORF">ADL29_18000</name>
</gene>
<sequence>MTGPEHRPAFGLSFDPRALTDLLQAPGDIRDLALAQLQDVVNARLFGARLTEELAGYRKLYVDHRNAWRVVYAQRPAPPGAAHRTEIHVVAVGPRERHEVYNTARQRLGIARPPMSALAHAARARSPQLDTRRPVPKPGPPPYAAPGLPRSAPSTPLKGPIR</sequence>
<proteinExistence type="predicted"/>
<organism evidence="2 3">
    <name type="scientific">Streptomyces chattanoogensis</name>
    <dbReference type="NCBI Taxonomy" id="66876"/>
    <lineage>
        <taxon>Bacteria</taxon>
        <taxon>Bacillati</taxon>
        <taxon>Actinomycetota</taxon>
        <taxon>Actinomycetes</taxon>
        <taxon>Kitasatosporales</taxon>
        <taxon>Streptomycetaceae</taxon>
        <taxon>Streptomyces</taxon>
    </lineage>
</organism>
<keyword evidence="3" id="KW-1185">Reference proteome</keyword>
<protein>
    <submittedName>
        <fullName evidence="2">Uncharacterized protein</fullName>
    </submittedName>
</protein>
<evidence type="ECO:0000313" key="3">
    <source>
        <dbReference type="Proteomes" id="UP000037982"/>
    </source>
</evidence>
<evidence type="ECO:0000256" key="1">
    <source>
        <dbReference type="SAM" id="MobiDB-lite"/>
    </source>
</evidence>
<dbReference type="Gene3D" id="3.30.2310.20">
    <property type="entry name" value="RelE-like"/>
    <property type="match status" value="1"/>
</dbReference>
<dbReference type="RefSeq" id="WP_053924659.1">
    <property type="nucleotide sequence ID" value="NZ_LGKG01000137.1"/>
</dbReference>
<dbReference type="EMBL" id="LGKG01000137">
    <property type="protein sequence ID" value="KPC62643.1"/>
    <property type="molecule type" value="Genomic_DNA"/>
</dbReference>
<dbReference type="Proteomes" id="UP000037982">
    <property type="component" value="Unassembled WGS sequence"/>
</dbReference>
<name>A0A0N0XXS8_9ACTN</name>
<feature type="region of interest" description="Disordered" evidence="1">
    <location>
        <begin position="116"/>
        <end position="162"/>
    </location>
</feature>
<dbReference type="InterPro" id="IPR035093">
    <property type="entry name" value="RelE/ParE_toxin_dom_sf"/>
</dbReference>
<evidence type="ECO:0000313" key="2">
    <source>
        <dbReference type="EMBL" id="KPC62643.1"/>
    </source>
</evidence>
<dbReference type="PATRIC" id="fig|66876.3.peg.3935"/>
<comment type="caution">
    <text evidence="2">The sequence shown here is derived from an EMBL/GenBank/DDBJ whole genome shotgun (WGS) entry which is preliminary data.</text>
</comment>
<accession>A0A0N0XXS8</accession>
<reference evidence="3" key="1">
    <citation type="submission" date="2015-07" db="EMBL/GenBank/DDBJ databases">
        <authorList>
            <person name="Ju K.-S."/>
            <person name="Doroghazi J.R."/>
            <person name="Metcalf W.W."/>
        </authorList>
    </citation>
    <scope>NUCLEOTIDE SEQUENCE [LARGE SCALE GENOMIC DNA]</scope>
    <source>
        <strain evidence="3">NRRL ISP-5002</strain>
    </source>
</reference>
<dbReference type="AlphaFoldDB" id="A0A0N0XXS8"/>